<dbReference type="OrthoDB" id="2314769at2759"/>
<dbReference type="EMBL" id="CAJVPY010007095">
    <property type="protein sequence ID" value="CAG8675001.1"/>
    <property type="molecule type" value="Genomic_DNA"/>
</dbReference>
<dbReference type="InterPro" id="IPR001245">
    <property type="entry name" value="Ser-Thr/Tyr_kinase_cat_dom"/>
</dbReference>
<evidence type="ECO:0000313" key="2">
    <source>
        <dbReference type="EMBL" id="CAG8675001.1"/>
    </source>
</evidence>
<dbReference type="Pfam" id="PF07714">
    <property type="entry name" value="PK_Tyr_Ser-Thr"/>
    <property type="match status" value="2"/>
</dbReference>
<dbReference type="InterPro" id="IPR011990">
    <property type="entry name" value="TPR-like_helical_dom_sf"/>
</dbReference>
<dbReference type="Proteomes" id="UP000789405">
    <property type="component" value="Unassembled WGS sequence"/>
</dbReference>
<feature type="domain" description="Protein kinase" evidence="1">
    <location>
        <begin position="50"/>
        <end position="354"/>
    </location>
</feature>
<dbReference type="AlphaFoldDB" id="A0A9N9EI31"/>
<dbReference type="GO" id="GO:0005524">
    <property type="term" value="F:ATP binding"/>
    <property type="evidence" value="ECO:0007669"/>
    <property type="project" value="UniProtKB-KW"/>
</dbReference>
<gene>
    <name evidence="2" type="ORF">DERYTH_LOCUS11463</name>
</gene>
<dbReference type="InterPro" id="IPR000719">
    <property type="entry name" value="Prot_kinase_dom"/>
</dbReference>
<sequence>MTYHIIASHSVVTTNTVERDEWEIAALLSGANVSQALISRTFIDERDICDEPNINQIRGSQGHVIRKLYRQESVAEKKIGQLSNETEFRNFWSQVAIAEFLRDSQYIAKLRGIALKGDCYYVYFNWAEEGDLYSYLVKHETIRWEIKVKLAYEISCALSYCHEKNILHHQFLRPSLTNFRQSRPSIAQKSWSYKLSQEILRFGMLMYEIASQKVPFSNEGPLAASKKIASRERPFINKADIPYDDYYNIMIQSWDHDSQKRPTMSLISKNLYNLYSLIKKSCGPLTLATHTGNFTLEMQTNNNSTIEECSFKSHNENVTYEMQTNNNSTVKKVSDEDFAYDMNQAEFFHAQELFSKAFPIFEKFAREGIVMHATFSPVARNGHAEAQYITAMIYHKKYKENMKENSYIKLHKEFLDMAVKQNHAGALYICGQYYFLGEFYEKNMENGRDMLRAAHNLNHKDAATTLQQLEQENGQDITTELNNDAIVNQGENVATEQGNNLIVKLQEYEKQDSITKLQKFENHESHKTFYNLYDSR</sequence>
<proteinExistence type="predicted"/>
<reference evidence="2" key="1">
    <citation type="submission" date="2021-06" db="EMBL/GenBank/DDBJ databases">
        <authorList>
            <person name="Kallberg Y."/>
            <person name="Tangrot J."/>
            <person name="Rosling A."/>
        </authorList>
    </citation>
    <scope>NUCLEOTIDE SEQUENCE</scope>
    <source>
        <strain evidence="2">MA453B</strain>
    </source>
</reference>
<evidence type="ECO:0000313" key="3">
    <source>
        <dbReference type="Proteomes" id="UP000789405"/>
    </source>
</evidence>
<name>A0A9N9EI31_9GLOM</name>
<protein>
    <submittedName>
        <fullName evidence="2">26072_t:CDS:1</fullName>
    </submittedName>
</protein>
<evidence type="ECO:0000259" key="1">
    <source>
        <dbReference type="PROSITE" id="PS50011"/>
    </source>
</evidence>
<dbReference type="Gene3D" id="1.10.510.10">
    <property type="entry name" value="Transferase(Phosphotransferase) domain 1"/>
    <property type="match status" value="2"/>
</dbReference>
<dbReference type="PANTHER" id="PTHR44329:SF293">
    <property type="entry name" value="MITOGEN-ACTIVATED PROTEIN KINASE KINASE KINASE"/>
    <property type="match status" value="1"/>
</dbReference>
<dbReference type="PANTHER" id="PTHR44329">
    <property type="entry name" value="SERINE/THREONINE-PROTEIN KINASE TNNI3K-RELATED"/>
    <property type="match status" value="1"/>
</dbReference>
<organism evidence="2 3">
    <name type="scientific">Dentiscutata erythropus</name>
    <dbReference type="NCBI Taxonomy" id="1348616"/>
    <lineage>
        <taxon>Eukaryota</taxon>
        <taxon>Fungi</taxon>
        <taxon>Fungi incertae sedis</taxon>
        <taxon>Mucoromycota</taxon>
        <taxon>Glomeromycotina</taxon>
        <taxon>Glomeromycetes</taxon>
        <taxon>Diversisporales</taxon>
        <taxon>Gigasporaceae</taxon>
        <taxon>Dentiscutata</taxon>
    </lineage>
</organism>
<dbReference type="SUPFAM" id="SSF56112">
    <property type="entry name" value="Protein kinase-like (PK-like)"/>
    <property type="match status" value="1"/>
</dbReference>
<dbReference type="GO" id="GO:0004674">
    <property type="term" value="F:protein serine/threonine kinase activity"/>
    <property type="evidence" value="ECO:0007669"/>
    <property type="project" value="TreeGrafter"/>
</dbReference>
<comment type="caution">
    <text evidence="2">The sequence shown here is derived from an EMBL/GenBank/DDBJ whole genome shotgun (WGS) entry which is preliminary data.</text>
</comment>
<dbReference type="InterPro" id="IPR011009">
    <property type="entry name" value="Kinase-like_dom_sf"/>
</dbReference>
<dbReference type="SUPFAM" id="SSF81901">
    <property type="entry name" value="HCP-like"/>
    <property type="match status" value="1"/>
</dbReference>
<keyword evidence="3" id="KW-1185">Reference proteome</keyword>
<dbReference type="InterPro" id="IPR051681">
    <property type="entry name" value="Ser/Thr_Kinases-Pseudokinases"/>
</dbReference>
<accession>A0A9N9EI31</accession>
<dbReference type="PROSITE" id="PS50011">
    <property type="entry name" value="PROTEIN_KINASE_DOM"/>
    <property type="match status" value="1"/>
</dbReference>
<dbReference type="Gene3D" id="1.25.40.10">
    <property type="entry name" value="Tetratricopeptide repeat domain"/>
    <property type="match status" value="1"/>
</dbReference>